<sequence length="477" mass="54403">MKKSIKIALSILVLVLIGYFGYTHFKKTSVLLNVIHKDAESVIKVGVHDIKKTLLLDVLSSPSYYWKNSKLYKDSKKDDSKEDDDIGVDFKPYTMAFYSIKNIDNTLFTTFKINDSEAFEKYIKKYAQKKSSLITNNEIGYKNLVLEKSQLILAWNSEKIALALTLDASLEKLKVVFEDVLLKNQLISDKNHKIIKQLSTSNDHIVYLKNESIIRLNFKDKEAIIDGNIFTQKADAYKMSTTYNGLPEASFQFYFDGNFNSIEHKTAFTQRLENLSFFSKNNIEATQLINKTNGFLSIGIKGTTMQSDTIVGYEYNDNFEKVAVKKLQEKEVPKISINLGVNKNESLNMYLQNQGAIKNDVLLSIPYYTFYTNENGNNLSLSTAKEDMNTEEINSSSFFNLDVNFNRLQKDISIPRANEVFGLLETLNLRANQLKGTNQIKIEGCLIGKSEDVNIISQIFFGLEKQKAEEDLVNENI</sequence>
<name>A0ABX2E196_9FLAO</name>
<organism evidence="2 3">
    <name type="scientific">Winogradskyella litoriviva</name>
    <dbReference type="NCBI Taxonomy" id="1220182"/>
    <lineage>
        <taxon>Bacteria</taxon>
        <taxon>Pseudomonadati</taxon>
        <taxon>Bacteroidota</taxon>
        <taxon>Flavobacteriia</taxon>
        <taxon>Flavobacteriales</taxon>
        <taxon>Flavobacteriaceae</taxon>
        <taxon>Winogradskyella</taxon>
    </lineage>
</organism>
<keyword evidence="1" id="KW-0812">Transmembrane</keyword>
<keyword evidence="1" id="KW-0472">Membrane</keyword>
<dbReference type="RefSeq" id="WP_173299896.1">
    <property type="nucleotide sequence ID" value="NZ_JABRWQ010000001.1"/>
</dbReference>
<evidence type="ECO:0000313" key="2">
    <source>
        <dbReference type="EMBL" id="NRD22258.1"/>
    </source>
</evidence>
<evidence type="ECO:0008006" key="4">
    <source>
        <dbReference type="Google" id="ProtNLM"/>
    </source>
</evidence>
<evidence type="ECO:0000256" key="1">
    <source>
        <dbReference type="SAM" id="Phobius"/>
    </source>
</evidence>
<gene>
    <name evidence="2" type="ORF">HNV10_03335</name>
</gene>
<protein>
    <recommendedName>
        <fullName evidence="4">DUF945 domain-containing protein</fullName>
    </recommendedName>
</protein>
<keyword evidence="3" id="KW-1185">Reference proteome</keyword>
<dbReference type="Proteomes" id="UP000805085">
    <property type="component" value="Unassembled WGS sequence"/>
</dbReference>
<keyword evidence="1" id="KW-1133">Transmembrane helix</keyword>
<proteinExistence type="predicted"/>
<evidence type="ECO:0000313" key="3">
    <source>
        <dbReference type="Proteomes" id="UP000805085"/>
    </source>
</evidence>
<accession>A0ABX2E196</accession>
<comment type="caution">
    <text evidence="2">The sequence shown here is derived from an EMBL/GenBank/DDBJ whole genome shotgun (WGS) entry which is preliminary data.</text>
</comment>
<reference evidence="2 3" key="1">
    <citation type="journal article" date="2015" name="Int. J. Syst. Evol. Microbiol.">
        <title>Winogradskyella litoriviva sp. nov., isolated from coastal seawater.</title>
        <authorList>
            <person name="Nedashkovskaya O.I."/>
            <person name="Kukhlevskiy A.D."/>
            <person name="Zhukova N.V."/>
            <person name="Kim S.J."/>
            <person name="Rhee S.K."/>
            <person name="Mikhailov V.V."/>
        </authorList>
    </citation>
    <scope>NUCLEOTIDE SEQUENCE [LARGE SCALE GENOMIC DNA]</scope>
    <source>
        <strain evidence="2 3">KMM6491</strain>
    </source>
</reference>
<feature type="transmembrane region" description="Helical" evidence="1">
    <location>
        <begin position="7"/>
        <end position="25"/>
    </location>
</feature>
<dbReference type="EMBL" id="JABRWQ010000001">
    <property type="protein sequence ID" value="NRD22258.1"/>
    <property type="molecule type" value="Genomic_DNA"/>
</dbReference>